<evidence type="ECO:0000313" key="8">
    <source>
        <dbReference type="Proteomes" id="UP000187404"/>
    </source>
</evidence>
<comment type="caution">
    <text evidence="7">The sequence shown here is derived from an EMBL/GenBank/DDBJ whole genome shotgun (WGS) entry which is preliminary data.</text>
</comment>
<dbReference type="InterPro" id="IPR047199">
    <property type="entry name" value="CorA-like"/>
</dbReference>
<evidence type="ECO:0000256" key="1">
    <source>
        <dbReference type="ARBA" id="ARBA00004141"/>
    </source>
</evidence>
<keyword evidence="8" id="KW-1185">Reference proteome</keyword>
<accession>A0A1Q9JJF2</accession>
<gene>
    <name evidence="7" type="ORF">BHK98_09795</name>
</gene>
<feature type="transmembrane region" description="Helical" evidence="6">
    <location>
        <begin position="253"/>
        <end position="273"/>
    </location>
</feature>
<dbReference type="SUPFAM" id="SSF143865">
    <property type="entry name" value="CorA soluble domain-like"/>
    <property type="match status" value="1"/>
</dbReference>
<name>A0A1Q9JJF2_9FIRM</name>
<keyword evidence="4 6" id="KW-1133">Transmembrane helix</keyword>
<dbReference type="GeneID" id="303115489"/>
<dbReference type="STRING" id="1261640.BHK98_09795"/>
<organism evidence="7 8">
    <name type="scientific">Hornefia porci</name>
    <dbReference type="NCBI Taxonomy" id="2652292"/>
    <lineage>
        <taxon>Bacteria</taxon>
        <taxon>Bacillati</taxon>
        <taxon>Bacillota</taxon>
        <taxon>Clostridia</taxon>
        <taxon>Peptostreptococcales</taxon>
        <taxon>Anaerovoracaceae</taxon>
        <taxon>Hornefia</taxon>
    </lineage>
</organism>
<dbReference type="Proteomes" id="UP000187404">
    <property type="component" value="Unassembled WGS sequence"/>
</dbReference>
<sequence>MLRYYITEKSRILQISEPLPGSWIRLTDPTEAEAQQVAGTLGIDLDDILAATDLDENNRVELADGYTLIIIDIPAEEIRHEKEVYNTIPMGIMLTGDHIVTVTIQQTPVLQAFADGRYRGFSTKKRMRFIYQIMLENTLRFQDGLRDIDRKRRLIEEDIGSRTGEDDLIGLHELESTLVYFATGLSGNSNVLNRLTRYERIEQYPEDKDLLGDVIVENQQAMEMTQIYQGIIDSTRDLMSTILDKRLNNVMKILTSITLILAIPTVISGLYGMNVNGRGMPFAAMVNGFGIICLIILAICAVLFFLLRRLRML</sequence>
<keyword evidence="3 6" id="KW-0812">Transmembrane</keyword>
<dbReference type="Pfam" id="PF01544">
    <property type="entry name" value="CorA"/>
    <property type="match status" value="1"/>
</dbReference>
<keyword evidence="5 6" id="KW-0472">Membrane</keyword>
<evidence type="ECO:0000256" key="5">
    <source>
        <dbReference type="ARBA" id="ARBA00023136"/>
    </source>
</evidence>
<dbReference type="OrthoDB" id="9803416at2"/>
<protein>
    <submittedName>
        <fullName evidence="7">Magnesium transporter</fullName>
    </submittedName>
</protein>
<dbReference type="GO" id="GO:0016020">
    <property type="term" value="C:membrane"/>
    <property type="evidence" value="ECO:0007669"/>
    <property type="project" value="UniProtKB-SubCell"/>
</dbReference>
<evidence type="ECO:0000256" key="2">
    <source>
        <dbReference type="ARBA" id="ARBA00009765"/>
    </source>
</evidence>
<evidence type="ECO:0000256" key="4">
    <source>
        <dbReference type="ARBA" id="ARBA00022989"/>
    </source>
</evidence>
<comment type="similarity">
    <text evidence="2">Belongs to the CorA metal ion transporter (MIT) (TC 1.A.35) family.</text>
</comment>
<dbReference type="PANTHER" id="PTHR47891">
    <property type="entry name" value="TRANSPORTER-RELATED"/>
    <property type="match status" value="1"/>
</dbReference>
<evidence type="ECO:0000256" key="3">
    <source>
        <dbReference type="ARBA" id="ARBA00022692"/>
    </source>
</evidence>
<dbReference type="RefSeq" id="WP_075713856.1">
    <property type="nucleotide sequence ID" value="NZ_MJIE01000001.1"/>
</dbReference>
<evidence type="ECO:0000313" key="7">
    <source>
        <dbReference type="EMBL" id="OLR56333.1"/>
    </source>
</evidence>
<dbReference type="InterPro" id="IPR045861">
    <property type="entry name" value="CorA_cytoplasmic_dom"/>
</dbReference>
<reference evidence="7 8" key="1">
    <citation type="journal article" date="2016" name="Appl. Environ. Microbiol.">
        <title>Function and Phylogeny of Bacterial Butyryl Coenzyme A:Acetate Transferases and Their Diversity in the Proximal Colon of Swine.</title>
        <authorList>
            <person name="Trachsel J."/>
            <person name="Bayles D.O."/>
            <person name="Looft T."/>
            <person name="Levine U.Y."/>
            <person name="Allen H.K."/>
        </authorList>
    </citation>
    <scope>NUCLEOTIDE SEQUENCE [LARGE SCALE GENOMIC DNA]</scope>
    <source>
        <strain evidence="7 8">68-3-10</strain>
    </source>
</reference>
<dbReference type="CDD" id="cd12827">
    <property type="entry name" value="EcCorA_ZntB-like_u2"/>
    <property type="match status" value="1"/>
</dbReference>
<feature type="transmembrane region" description="Helical" evidence="6">
    <location>
        <begin position="285"/>
        <end position="307"/>
    </location>
</feature>
<comment type="subcellular location">
    <subcellularLocation>
        <location evidence="1">Membrane</location>
        <topology evidence="1">Multi-pass membrane protein</topology>
    </subcellularLocation>
</comment>
<proteinExistence type="inferred from homology"/>
<dbReference type="SUPFAM" id="SSF144083">
    <property type="entry name" value="Magnesium transport protein CorA, transmembrane region"/>
    <property type="match status" value="1"/>
</dbReference>
<dbReference type="GO" id="GO:0046873">
    <property type="term" value="F:metal ion transmembrane transporter activity"/>
    <property type="evidence" value="ECO:0007669"/>
    <property type="project" value="InterPro"/>
</dbReference>
<dbReference type="InterPro" id="IPR002523">
    <property type="entry name" value="MgTranspt_CorA/ZnTranspt_ZntB"/>
</dbReference>
<dbReference type="AlphaFoldDB" id="A0A1Q9JJF2"/>
<dbReference type="Gene3D" id="1.20.58.340">
    <property type="entry name" value="Magnesium transport protein CorA, transmembrane region"/>
    <property type="match status" value="2"/>
</dbReference>
<dbReference type="EMBL" id="MJIE01000001">
    <property type="protein sequence ID" value="OLR56333.1"/>
    <property type="molecule type" value="Genomic_DNA"/>
</dbReference>
<evidence type="ECO:0000256" key="6">
    <source>
        <dbReference type="SAM" id="Phobius"/>
    </source>
</evidence>
<dbReference type="Gene3D" id="3.30.460.20">
    <property type="entry name" value="CorA soluble domain-like"/>
    <property type="match status" value="1"/>
</dbReference>
<dbReference type="InterPro" id="IPR045863">
    <property type="entry name" value="CorA_TM1_TM2"/>
</dbReference>
<dbReference type="PANTHER" id="PTHR47891:SF2">
    <property type="entry name" value="MAGNESIUM AND COBALT TRANSPORTER"/>
    <property type="match status" value="1"/>
</dbReference>